<evidence type="ECO:0000256" key="4">
    <source>
        <dbReference type="SAM" id="MobiDB-lite"/>
    </source>
</evidence>
<sequence>MVDALLRFTYAAADASAATLAARAVLGSAEVSMRGDALSWKQTSLVDDGISVSRVEVRGDAVRLVIGRSTELVVVHVRTGSAVLQNGEHETTLTAGGLGLVPIDARAQLQTSGADLELFSLPPAPLARLLGVSKHAVQLHAPRITPRSPELAEYLRRVGHLLTSAVFGVPEVYARDLVRVQTIDTLTAVIVEAFELTNRSEDATDRDGAVVRRALAELRAHLADPVSIPEVAEAAGVSVRGLQLIFQRQLGVSPLLHLRMLRLEAARQALIDEANAGTTVADIARRFGYSNGGRFSTHYRNAFGESPAESLQRVRSRPEQPLPDDSEAEIVRP</sequence>
<name>A0ABP8YPJ8_9MICO</name>
<evidence type="ECO:0000256" key="2">
    <source>
        <dbReference type="ARBA" id="ARBA00023125"/>
    </source>
</evidence>
<feature type="region of interest" description="Disordered" evidence="4">
    <location>
        <begin position="305"/>
        <end position="333"/>
    </location>
</feature>
<dbReference type="SMART" id="SM00342">
    <property type="entry name" value="HTH_ARAC"/>
    <property type="match status" value="1"/>
</dbReference>
<dbReference type="Pfam" id="PF12833">
    <property type="entry name" value="HTH_18"/>
    <property type="match status" value="1"/>
</dbReference>
<dbReference type="PROSITE" id="PS00041">
    <property type="entry name" value="HTH_ARAC_FAMILY_1"/>
    <property type="match status" value="1"/>
</dbReference>
<feature type="domain" description="HTH araC/xylS-type" evidence="5">
    <location>
        <begin position="212"/>
        <end position="313"/>
    </location>
</feature>
<dbReference type="Proteomes" id="UP001500121">
    <property type="component" value="Unassembled WGS sequence"/>
</dbReference>
<protein>
    <recommendedName>
        <fullName evidence="5">HTH araC/xylS-type domain-containing protein</fullName>
    </recommendedName>
</protein>
<dbReference type="InterPro" id="IPR018062">
    <property type="entry name" value="HTH_AraC-typ_CS"/>
</dbReference>
<evidence type="ECO:0000313" key="6">
    <source>
        <dbReference type="EMBL" id="GAA4736136.1"/>
    </source>
</evidence>
<dbReference type="InterPro" id="IPR009057">
    <property type="entry name" value="Homeodomain-like_sf"/>
</dbReference>
<proteinExistence type="predicted"/>
<evidence type="ECO:0000313" key="7">
    <source>
        <dbReference type="Proteomes" id="UP001500121"/>
    </source>
</evidence>
<organism evidence="6 7">
    <name type="scientific">Amnibacterium soli</name>
    <dbReference type="NCBI Taxonomy" id="1282736"/>
    <lineage>
        <taxon>Bacteria</taxon>
        <taxon>Bacillati</taxon>
        <taxon>Actinomycetota</taxon>
        <taxon>Actinomycetes</taxon>
        <taxon>Micrococcales</taxon>
        <taxon>Microbacteriaceae</taxon>
        <taxon>Amnibacterium</taxon>
    </lineage>
</organism>
<comment type="caution">
    <text evidence="6">The sequence shown here is derived from an EMBL/GenBank/DDBJ whole genome shotgun (WGS) entry which is preliminary data.</text>
</comment>
<keyword evidence="1" id="KW-0805">Transcription regulation</keyword>
<evidence type="ECO:0000259" key="5">
    <source>
        <dbReference type="PROSITE" id="PS01124"/>
    </source>
</evidence>
<dbReference type="PROSITE" id="PS01124">
    <property type="entry name" value="HTH_ARAC_FAMILY_2"/>
    <property type="match status" value="1"/>
</dbReference>
<feature type="compositionally biased region" description="Acidic residues" evidence="4">
    <location>
        <begin position="322"/>
        <end position="333"/>
    </location>
</feature>
<reference evidence="7" key="1">
    <citation type="journal article" date="2019" name="Int. J. Syst. Evol. Microbiol.">
        <title>The Global Catalogue of Microorganisms (GCM) 10K type strain sequencing project: providing services to taxonomists for standard genome sequencing and annotation.</title>
        <authorList>
            <consortium name="The Broad Institute Genomics Platform"/>
            <consortium name="The Broad Institute Genome Sequencing Center for Infectious Disease"/>
            <person name="Wu L."/>
            <person name="Ma J."/>
        </authorList>
    </citation>
    <scope>NUCLEOTIDE SEQUENCE [LARGE SCALE GENOMIC DNA]</scope>
    <source>
        <strain evidence="7">JCM 19015</strain>
    </source>
</reference>
<keyword evidence="3" id="KW-0804">Transcription</keyword>
<dbReference type="SUPFAM" id="SSF46689">
    <property type="entry name" value="Homeodomain-like"/>
    <property type="match status" value="2"/>
</dbReference>
<gene>
    <name evidence="6" type="ORF">GCM10025783_02780</name>
</gene>
<dbReference type="InterPro" id="IPR018060">
    <property type="entry name" value="HTH_AraC"/>
</dbReference>
<evidence type="ECO:0000256" key="1">
    <source>
        <dbReference type="ARBA" id="ARBA00023015"/>
    </source>
</evidence>
<accession>A0ABP8YPJ8</accession>
<keyword evidence="2" id="KW-0238">DNA-binding</keyword>
<dbReference type="InterPro" id="IPR050204">
    <property type="entry name" value="AraC_XylS_family_regulators"/>
</dbReference>
<keyword evidence="7" id="KW-1185">Reference proteome</keyword>
<dbReference type="RefSeq" id="WP_345479120.1">
    <property type="nucleotide sequence ID" value="NZ_BAABLP010000001.1"/>
</dbReference>
<dbReference type="EMBL" id="BAABLP010000001">
    <property type="protein sequence ID" value="GAA4736136.1"/>
    <property type="molecule type" value="Genomic_DNA"/>
</dbReference>
<dbReference type="Gene3D" id="1.10.10.60">
    <property type="entry name" value="Homeodomain-like"/>
    <property type="match status" value="1"/>
</dbReference>
<dbReference type="PANTHER" id="PTHR46796">
    <property type="entry name" value="HTH-TYPE TRANSCRIPTIONAL ACTIVATOR RHAS-RELATED"/>
    <property type="match status" value="1"/>
</dbReference>
<evidence type="ECO:0000256" key="3">
    <source>
        <dbReference type="ARBA" id="ARBA00023163"/>
    </source>
</evidence>